<organism evidence="1 2">
    <name type="scientific">Brachybacterium endophyticum</name>
    <dbReference type="NCBI Taxonomy" id="2182385"/>
    <lineage>
        <taxon>Bacteria</taxon>
        <taxon>Bacillati</taxon>
        <taxon>Actinomycetota</taxon>
        <taxon>Actinomycetes</taxon>
        <taxon>Micrococcales</taxon>
        <taxon>Dermabacteraceae</taxon>
        <taxon>Brachybacterium</taxon>
    </lineage>
</organism>
<name>A0A2U2RL64_9MICO</name>
<comment type="caution">
    <text evidence="1">The sequence shown here is derived from an EMBL/GenBank/DDBJ whole genome shotgun (WGS) entry which is preliminary data.</text>
</comment>
<evidence type="ECO:0000313" key="1">
    <source>
        <dbReference type="EMBL" id="PWH06613.1"/>
    </source>
</evidence>
<reference evidence="1 2" key="1">
    <citation type="submission" date="2018-05" db="EMBL/GenBank/DDBJ databases">
        <title>Brachybacterium sp. M1HQ-2T, whole genome shotgun sequence.</title>
        <authorList>
            <person name="Tuo L."/>
        </authorList>
    </citation>
    <scope>NUCLEOTIDE SEQUENCE [LARGE SCALE GENOMIC DNA]</scope>
    <source>
        <strain evidence="1 2">M1HQ-2</strain>
    </source>
</reference>
<keyword evidence="2" id="KW-1185">Reference proteome</keyword>
<gene>
    <name evidence="1" type="ORF">DEO23_06590</name>
</gene>
<accession>A0A2U2RL64</accession>
<sequence length="82" mass="9062">MKLEGLTTEHIGRRITVHGAGHPAVGVLTGLRRAVNRYPVRAHGDGAPYEERTWVTVWIDGTVYEPLEGWLVDVDVDVDDLG</sequence>
<evidence type="ECO:0000313" key="2">
    <source>
        <dbReference type="Proteomes" id="UP000245590"/>
    </source>
</evidence>
<dbReference type="RefSeq" id="WP_109275207.1">
    <property type="nucleotide sequence ID" value="NZ_QFKX01000002.1"/>
</dbReference>
<dbReference type="Proteomes" id="UP000245590">
    <property type="component" value="Unassembled WGS sequence"/>
</dbReference>
<proteinExistence type="predicted"/>
<dbReference type="EMBL" id="QFKX01000002">
    <property type="protein sequence ID" value="PWH06613.1"/>
    <property type="molecule type" value="Genomic_DNA"/>
</dbReference>
<dbReference type="AlphaFoldDB" id="A0A2U2RL64"/>
<protein>
    <submittedName>
        <fullName evidence="1">Uncharacterized protein</fullName>
    </submittedName>
</protein>